<feature type="transmembrane region" description="Helical" evidence="1">
    <location>
        <begin position="117"/>
        <end position="140"/>
    </location>
</feature>
<dbReference type="Proteomes" id="UP000315103">
    <property type="component" value="Unassembled WGS sequence"/>
</dbReference>
<protein>
    <submittedName>
        <fullName evidence="2">DUF2975 domain-containing protein</fullName>
    </submittedName>
</protein>
<dbReference type="AlphaFoldDB" id="A0A558ATN8"/>
<keyword evidence="1" id="KW-1133">Transmembrane helix</keyword>
<keyword evidence="1" id="KW-0472">Membrane</keyword>
<dbReference type="EMBL" id="VMSJ01000003">
    <property type="protein sequence ID" value="TVT27634.1"/>
    <property type="molecule type" value="Genomic_DNA"/>
</dbReference>
<comment type="caution">
    <text evidence="2">The sequence shown here is derived from an EMBL/GenBank/DDBJ whole genome shotgun (WGS) entry which is preliminary data.</text>
</comment>
<gene>
    <name evidence="2" type="ORF">FO441_07955</name>
</gene>
<feature type="transmembrane region" description="Helical" evidence="1">
    <location>
        <begin position="7"/>
        <end position="32"/>
    </location>
</feature>
<reference evidence="2 3" key="1">
    <citation type="submission" date="2019-07" db="EMBL/GenBank/DDBJ databases">
        <title>Salinicoccus cyprini sp. nov., isolated from gastro-intestinal tract of mirror carp, Cyprinus carpio var. specularis, collected from Gobind Sagar Reservoir, Himachal Pradesh, India.</title>
        <authorList>
            <person name="Talwar C."/>
            <person name="Singh A.K."/>
            <person name="Lal R."/>
            <person name="Negi R.K."/>
        </authorList>
    </citation>
    <scope>NUCLEOTIDE SEQUENCE [LARGE SCALE GENOMIC DNA]</scope>
    <source>
        <strain evidence="2 3">CT19</strain>
    </source>
</reference>
<feature type="transmembrane region" description="Helical" evidence="1">
    <location>
        <begin position="44"/>
        <end position="70"/>
    </location>
</feature>
<feature type="transmembrane region" description="Helical" evidence="1">
    <location>
        <begin position="91"/>
        <end position="111"/>
    </location>
</feature>
<accession>A0A558ATN8</accession>
<dbReference type="Pfam" id="PF11188">
    <property type="entry name" value="DUF2975"/>
    <property type="match status" value="1"/>
</dbReference>
<dbReference type="OrthoDB" id="1100174at2"/>
<keyword evidence="3" id="KW-1185">Reference proteome</keyword>
<proteinExistence type="predicted"/>
<keyword evidence="1" id="KW-0812">Transmembrane</keyword>
<name>A0A558ATN8_9STAP</name>
<organism evidence="2 3">
    <name type="scientific">Salinicoccus cyprini</name>
    <dbReference type="NCBI Taxonomy" id="2493691"/>
    <lineage>
        <taxon>Bacteria</taxon>
        <taxon>Bacillati</taxon>
        <taxon>Bacillota</taxon>
        <taxon>Bacilli</taxon>
        <taxon>Bacillales</taxon>
        <taxon>Staphylococcaceae</taxon>
        <taxon>Salinicoccus</taxon>
    </lineage>
</organism>
<evidence type="ECO:0000313" key="3">
    <source>
        <dbReference type="Proteomes" id="UP000315103"/>
    </source>
</evidence>
<evidence type="ECO:0000256" key="1">
    <source>
        <dbReference type="SAM" id="Phobius"/>
    </source>
</evidence>
<evidence type="ECO:0000313" key="2">
    <source>
        <dbReference type="EMBL" id="TVT27634.1"/>
    </source>
</evidence>
<dbReference type="RefSeq" id="WP_145288366.1">
    <property type="nucleotide sequence ID" value="NZ_VMSJ01000003.1"/>
</dbReference>
<sequence length="158" mass="17600">MKRGSSLFLKAAVILMALPVLAGFVYLIYFLIRNPFNPEYALILYPIVIGILLTVPPYIFALSQGFRILNYIDRKDAFSNLSVKALQKIKISAFIISGIYFIILPFVYIAAEIDDAPGLIIMGMVPVFAALVIAFFAAILEKLLDEAIHIKTENELTV</sequence>
<dbReference type="InterPro" id="IPR021354">
    <property type="entry name" value="DUF2975"/>
</dbReference>